<dbReference type="Gene3D" id="3.60.60.10">
    <property type="entry name" value="Penicillin V Acylase, Chain A"/>
    <property type="match status" value="1"/>
</dbReference>
<feature type="region of interest" description="Disordered" evidence="1">
    <location>
        <begin position="419"/>
        <end position="441"/>
    </location>
</feature>
<reference evidence="3" key="1">
    <citation type="submission" date="2022-07" db="EMBL/GenBank/DDBJ databases">
        <title>Fungi with potential for degradation of polypropylene.</title>
        <authorList>
            <person name="Gostincar C."/>
        </authorList>
    </citation>
    <scope>NUCLEOTIDE SEQUENCE</scope>
    <source>
        <strain evidence="3">EXF-13308</strain>
    </source>
</reference>
<dbReference type="InterPro" id="IPR047794">
    <property type="entry name" value="C45_proenzyme-like"/>
</dbReference>
<keyword evidence="4" id="KW-1185">Reference proteome</keyword>
<evidence type="ECO:0000256" key="1">
    <source>
        <dbReference type="SAM" id="MobiDB-lite"/>
    </source>
</evidence>
<proteinExistence type="predicted"/>
<dbReference type="AlphaFoldDB" id="A0AA38VNH7"/>
<sequence>MPSRSTLDGTPTPTYQHVVVRGLPYNRGLSHGQQAGTKVRANVEYYRRPGKLASAELTERIIREVYIPALKKYYPSGLEEMRGISDGAGVTLEDIVLLNARYDLARLDEAGEKPTNGAADGANGAKDDAANECTSAFFLKEATASGDVINTQNWDMAARLWLSDCIIYLEVHPEPSENKPSLFLITEAGQLGRSGMNSYGMAVTANSLMSTDDYIPVPVEPGSQVKAKPVLPLSMLRRMILESSHLAEALTAAHNFPRHVSNNLTVATADGFGMCLEVTPDRIYKVYGSIDDHYLIHTNHFTHNGFESRPDIRDRYPGGSSWFRRQRFEQGIRLHALSGQVTTERISEAFSDHLSYPEALCCHPASSPIDAVIDHLPGYPFRGASATVACVMYNTSQRTVTVCKGPPCQGTFQTYELAGERAPKKTTKAPGHESRERPELP</sequence>
<dbReference type="Pfam" id="PF03417">
    <property type="entry name" value="AAT"/>
    <property type="match status" value="1"/>
</dbReference>
<name>A0AA38VNH7_9PEZI</name>
<protein>
    <submittedName>
        <fullName evidence="3">Peptidase C45 acyl-coenzyme A</fullName>
    </submittedName>
</protein>
<comment type="caution">
    <text evidence="3">The sequence shown here is derived from an EMBL/GenBank/DDBJ whole genome shotgun (WGS) entry which is preliminary data.</text>
</comment>
<feature type="compositionally biased region" description="Basic and acidic residues" evidence="1">
    <location>
        <begin position="430"/>
        <end position="441"/>
    </location>
</feature>
<dbReference type="InterPro" id="IPR047801">
    <property type="entry name" value="Peptidase_C45"/>
</dbReference>
<dbReference type="NCBIfam" id="NF040521">
    <property type="entry name" value="C45_proenzyme"/>
    <property type="match status" value="1"/>
</dbReference>
<evidence type="ECO:0000259" key="2">
    <source>
        <dbReference type="Pfam" id="PF03417"/>
    </source>
</evidence>
<dbReference type="Proteomes" id="UP001174694">
    <property type="component" value="Unassembled WGS sequence"/>
</dbReference>
<feature type="domain" description="Peptidase C45 hydrolase" evidence="2">
    <location>
        <begin position="149"/>
        <end position="355"/>
    </location>
</feature>
<evidence type="ECO:0000313" key="4">
    <source>
        <dbReference type="Proteomes" id="UP001174694"/>
    </source>
</evidence>
<evidence type="ECO:0000313" key="3">
    <source>
        <dbReference type="EMBL" id="KAJ9137495.1"/>
    </source>
</evidence>
<organism evidence="3 4">
    <name type="scientific">Pleurostoma richardsiae</name>
    <dbReference type="NCBI Taxonomy" id="41990"/>
    <lineage>
        <taxon>Eukaryota</taxon>
        <taxon>Fungi</taxon>
        <taxon>Dikarya</taxon>
        <taxon>Ascomycota</taxon>
        <taxon>Pezizomycotina</taxon>
        <taxon>Sordariomycetes</taxon>
        <taxon>Sordariomycetidae</taxon>
        <taxon>Calosphaeriales</taxon>
        <taxon>Pleurostomataceae</taxon>
        <taxon>Pleurostoma</taxon>
    </lineage>
</organism>
<gene>
    <name evidence="3" type="ORF">NKR23_g9069</name>
</gene>
<dbReference type="InterPro" id="IPR005079">
    <property type="entry name" value="Peptidase_C45_hydrolase"/>
</dbReference>
<dbReference type="EMBL" id="JANBVO010000034">
    <property type="protein sequence ID" value="KAJ9137495.1"/>
    <property type="molecule type" value="Genomic_DNA"/>
</dbReference>
<dbReference type="Gene3D" id="1.10.10.2120">
    <property type="match status" value="1"/>
</dbReference>
<accession>A0AA38VNH7</accession>
<dbReference type="PANTHER" id="PTHR34180">
    <property type="entry name" value="PEPTIDASE C45"/>
    <property type="match status" value="1"/>
</dbReference>
<dbReference type="PANTHER" id="PTHR34180:SF1">
    <property type="entry name" value="BETA-ALANYL-DOPAMINE_CARCININE HYDROLASE"/>
    <property type="match status" value="1"/>
</dbReference>